<dbReference type="RefSeq" id="WP_175419396.1">
    <property type="nucleotide sequence ID" value="NZ_CP034412.1"/>
</dbReference>
<dbReference type="InterPro" id="IPR002656">
    <property type="entry name" value="Acyl_transf_3_dom"/>
</dbReference>
<accession>A0A5B7WWM5</accession>
<keyword evidence="1" id="KW-0472">Membrane</keyword>
<dbReference type="Proteomes" id="UP000307000">
    <property type="component" value="Chromosome"/>
</dbReference>
<feature type="transmembrane region" description="Helical" evidence="1">
    <location>
        <begin position="27"/>
        <end position="45"/>
    </location>
</feature>
<proteinExistence type="predicted"/>
<feature type="transmembrane region" description="Helical" evidence="1">
    <location>
        <begin position="192"/>
        <end position="215"/>
    </location>
</feature>
<dbReference type="PANTHER" id="PTHR23028">
    <property type="entry name" value="ACETYLTRANSFERASE"/>
    <property type="match status" value="1"/>
</dbReference>
<feature type="transmembrane region" description="Helical" evidence="1">
    <location>
        <begin position="166"/>
        <end position="186"/>
    </location>
</feature>
<keyword evidence="1" id="KW-1133">Transmembrane helix</keyword>
<dbReference type="AlphaFoldDB" id="A0A5B7WWM5"/>
<dbReference type="GO" id="GO:0016020">
    <property type="term" value="C:membrane"/>
    <property type="evidence" value="ECO:0007669"/>
    <property type="project" value="TreeGrafter"/>
</dbReference>
<dbReference type="Pfam" id="PF19040">
    <property type="entry name" value="SGNH"/>
    <property type="match status" value="1"/>
</dbReference>
<dbReference type="GO" id="GO:0009103">
    <property type="term" value="P:lipopolysaccharide biosynthetic process"/>
    <property type="evidence" value="ECO:0007669"/>
    <property type="project" value="TreeGrafter"/>
</dbReference>
<keyword evidence="4" id="KW-0808">Transferase</keyword>
<sequence length="681" mass="75613">MDLQGLRALAVLLVMCYHFWFDKVSGGVDIFLMLSAFFMTASMARQIESGRWPNPVRYWLKTFSRLVGLAAVVIAVVVVAAWAFMPGTRWQQIMDEATASLLYRQNWQLAEANVDYYAFNTSAASPLQHFWSLSVQGQIFIIWPLLLLACALIWRRFFCRHRFSTVALGMFGIVFALSLGYSVHLTQVNQPLAYFHTGTRMWEFALGSMVALALPRLQRLAEPVRRVGGWVGLAVIISCGAVLEVQAQFPGWLALIPTLGAALLLVAPGEPEHRNAAWLLSRRPLVQLGDVSYGMYLWHWPILVFYLHFTQQSSVGLLTGTLLILGSIALAMATTRWIEKPLRSWSPALPGLQRRRLGVPLAQAVVLGMGLVLVCAPVAVWQSSVEHTRVLAAAQDRQENPGAMASSDWDPQRASIKLPLSTELAEEWQNPGQGCEGDYAPDDEDIYFCQRGGDRQGKPDLVLLGDSHTQHWSQAVDAMMQETGGSWMMLHEPGCRLGDVGQHDAVRCAKFQEAATDFVAELAPQMVLTVASVTGQYEDEFGRSAAEQERMAPAYAEAIAPLLQAGSRVIAMRDTPRFEFNVPECVDRYPNHPERCSAPVTERMAAVNPVDTFLAEHDYGDRVVSLDMTRLICPDGLCQPVIGNVVTYLDDSHLSKTFVQSADEIFARRFIKATGWEGPGR</sequence>
<evidence type="ECO:0000256" key="1">
    <source>
        <dbReference type="SAM" id="Phobius"/>
    </source>
</evidence>
<dbReference type="InterPro" id="IPR050879">
    <property type="entry name" value="Acyltransferase_3"/>
</dbReference>
<dbReference type="EMBL" id="CP034412">
    <property type="protein sequence ID" value="QCY47735.1"/>
    <property type="molecule type" value="Genomic_DNA"/>
</dbReference>
<feature type="transmembrane region" description="Helical" evidence="1">
    <location>
        <begin position="315"/>
        <end position="338"/>
    </location>
</feature>
<dbReference type="Pfam" id="PF01757">
    <property type="entry name" value="Acyl_transf_3"/>
    <property type="match status" value="1"/>
</dbReference>
<feature type="transmembrane region" description="Helical" evidence="1">
    <location>
        <begin position="227"/>
        <end position="243"/>
    </location>
</feature>
<dbReference type="PANTHER" id="PTHR23028:SF53">
    <property type="entry name" value="ACYL_TRANSF_3 DOMAIN-CONTAINING PROTEIN"/>
    <property type="match status" value="1"/>
</dbReference>
<feature type="domain" description="SGNH" evidence="3">
    <location>
        <begin position="444"/>
        <end position="667"/>
    </location>
</feature>
<protein>
    <submittedName>
        <fullName evidence="4">O-acetyltransferase OatA</fullName>
    </submittedName>
</protein>
<evidence type="ECO:0000313" key="5">
    <source>
        <dbReference type="Proteomes" id="UP000307000"/>
    </source>
</evidence>
<organism evidence="4 5">
    <name type="scientific">Glutamicibacter creatinolyticus</name>
    <dbReference type="NCBI Taxonomy" id="162496"/>
    <lineage>
        <taxon>Bacteria</taxon>
        <taxon>Bacillati</taxon>
        <taxon>Actinomycetota</taxon>
        <taxon>Actinomycetes</taxon>
        <taxon>Micrococcales</taxon>
        <taxon>Micrococcaceae</taxon>
        <taxon>Glutamicibacter</taxon>
    </lineage>
</organism>
<evidence type="ECO:0000259" key="3">
    <source>
        <dbReference type="Pfam" id="PF19040"/>
    </source>
</evidence>
<reference evidence="4 5" key="1">
    <citation type="submission" date="2018-12" db="EMBL/GenBank/DDBJ databases">
        <title>Complete Genome Sequence of Glutamicibacter creatinolyticus strain LGCM259,isolated from an abscess of a 12-year-old mare in Italy.</title>
        <authorList>
            <person name="Santos R.G."/>
            <person name="Silva A.L."/>
            <person name="Seyffert N."/>
            <person name="Castro T.L.P."/>
            <person name="Attili A.R."/>
            <person name="Rifici C."/>
            <person name="Mazzullo G."/>
            <person name="Brenig B."/>
            <person name="Venanzi F."/>
            <person name="Azevedo V."/>
        </authorList>
    </citation>
    <scope>NUCLEOTIDE SEQUENCE [LARGE SCALE GENOMIC DNA]</scope>
    <source>
        <strain evidence="4 5">LGCM 259</strain>
    </source>
</reference>
<dbReference type="InterPro" id="IPR043968">
    <property type="entry name" value="SGNH"/>
</dbReference>
<dbReference type="GO" id="GO:0016747">
    <property type="term" value="F:acyltransferase activity, transferring groups other than amino-acyl groups"/>
    <property type="evidence" value="ECO:0007669"/>
    <property type="project" value="InterPro"/>
</dbReference>
<dbReference type="KEGG" id="gcr:GcLGCM259_2020"/>
<keyword evidence="5" id="KW-1185">Reference proteome</keyword>
<gene>
    <name evidence="4" type="primary">oatA_3</name>
    <name evidence="4" type="ORF">GcLGCM259_2020</name>
</gene>
<name>A0A5B7WWM5_9MICC</name>
<feature type="domain" description="Acyltransferase 3" evidence="2">
    <location>
        <begin position="3"/>
        <end position="335"/>
    </location>
</feature>
<evidence type="ECO:0000313" key="4">
    <source>
        <dbReference type="EMBL" id="QCY47735.1"/>
    </source>
</evidence>
<keyword evidence="1" id="KW-0812">Transmembrane</keyword>
<evidence type="ECO:0000259" key="2">
    <source>
        <dbReference type="Pfam" id="PF01757"/>
    </source>
</evidence>
<feature type="transmembrane region" description="Helical" evidence="1">
    <location>
        <begin position="135"/>
        <end position="154"/>
    </location>
</feature>
<feature type="transmembrane region" description="Helical" evidence="1">
    <location>
        <begin position="66"/>
        <end position="85"/>
    </location>
</feature>
<feature type="transmembrane region" description="Helical" evidence="1">
    <location>
        <begin position="359"/>
        <end position="381"/>
    </location>
</feature>